<dbReference type="Pfam" id="PF03106">
    <property type="entry name" value="WRKY"/>
    <property type="match status" value="1"/>
</dbReference>
<name>A0A7G3LSB8_GLYGL</name>
<keyword evidence="4" id="KW-0804">Transcription</keyword>
<feature type="region of interest" description="Disordered" evidence="8">
    <location>
        <begin position="292"/>
        <end position="418"/>
    </location>
</feature>
<comment type="subcellular location">
    <subcellularLocation>
        <location evidence="1">Nucleus</location>
    </subcellularLocation>
</comment>
<evidence type="ECO:0000256" key="3">
    <source>
        <dbReference type="ARBA" id="ARBA00023125"/>
    </source>
</evidence>
<proteinExistence type="evidence at transcript level"/>
<accession>A0A7G3LSB8</accession>
<evidence type="ECO:0000259" key="9">
    <source>
        <dbReference type="PROSITE" id="PS50811"/>
    </source>
</evidence>
<comment type="function">
    <text evidence="6">Transcription factor. Interacts specifically with the W box (5'-(T)TGAC[CT]-3'), a frequently occurring elicitor-responsive cis-acting element.</text>
</comment>
<dbReference type="AlphaFoldDB" id="A0A7G3LSB8"/>
<dbReference type="InterPro" id="IPR036576">
    <property type="entry name" value="WRKY_dom_sf"/>
</dbReference>
<sequence>MCSIFVPLITNMDNYQGDLTDIIRATATATAGTSSSPSEQQPPAHAAPPQQQHHHHDIDHWHHHHHHHQFSSHDPMMSGSSFNPFGDPFSTMRDPFLQELDIMPPITATTVSSSNSYFNNNTTSTTSTNNNPTSSSCSVFAHNKVVVDHSSRPPCKNIFSNMIQISPNNAKLLPVLPYHDSSSSSSPAVAMAPSPRAIKPSAVVSPNMTINASSKDSLLVQQDNTCTAAGGGGGGVQISSPRNPGLKRRKNQAKKVVCIPAPAAANSRQTGEVVPSDLWAWRKYGQKPIKGSPYPRGYYRCSSSKGCSARKQVERSRTDPNMLVITYTSEHNHPWPTQRNALAGSTRSQPSKNNNNNDNASSSSKNSETSQKGTTVTTTKPKEEDQQQQQEISNNSTDIIGCSNINSPLVNNSSSANNSVKEEMEEDIEKVQLEMEEGISEFSDGVVLPYKPSMMNMDQNSNIINQSHEDFFAELGEIETDPLNLLFTQDHFADPNNPQRESNVKALDDPFHLFDWSGEDHTNNTNNSFEEPNIKRRL</sequence>
<evidence type="ECO:0000256" key="6">
    <source>
        <dbReference type="ARBA" id="ARBA00059805"/>
    </source>
</evidence>
<evidence type="ECO:0000256" key="8">
    <source>
        <dbReference type="SAM" id="MobiDB-lite"/>
    </source>
</evidence>
<dbReference type="PROSITE" id="PS50811">
    <property type="entry name" value="WRKY"/>
    <property type="match status" value="1"/>
</dbReference>
<feature type="region of interest" description="Disordered" evidence="8">
    <location>
        <begin position="29"/>
        <end position="82"/>
    </location>
</feature>
<dbReference type="PANTHER" id="PTHR32096">
    <property type="entry name" value="WRKY TRANSCRIPTION FACTOR 30-RELATED-RELATED"/>
    <property type="match status" value="1"/>
</dbReference>
<evidence type="ECO:0000256" key="5">
    <source>
        <dbReference type="ARBA" id="ARBA00023242"/>
    </source>
</evidence>
<organism evidence="10">
    <name type="scientific">Glycyrrhiza glabra</name>
    <name type="common">Licorice</name>
    <dbReference type="NCBI Taxonomy" id="49827"/>
    <lineage>
        <taxon>Eukaryota</taxon>
        <taxon>Viridiplantae</taxon>
        <taxon>Streptophyta</taxon>
        <taxon>Embryophyta</taxon>
        <taxon>Tracheophyta</taxon>
        <taxon>Spermatophyta</taxon>
        <taxon>Magnoliopsida</taxon>
        <taxon>eudicotyledons</taxon>
        <taxon>Gunneridae</taxon>
        <taxon>Pentapetalae</taxon>
        <taxon>rosids</taxon>
        <taxon>fabids</taxon>
        <taxon>Fabales</taxon>
        <taxon>Fabaceae</taxon>
        <taxon>Papilionoideae</taxon>
        <taxon>50 kb inversion clade</taxon>
        <taxon>NPAAA clade</taxon>
        <taxon>Hologalegina</taxon>
        <taxon>IRL clade</taxon>
        <taxon>Galegeae</taxon>
        <taxon>Glycyrrhiza</taxon>
    </lineage>
</organism>
<evidence type="ECO:0000256" key="1">
    <source>
        <dbReference type="ARBA" id="ARBA00004123"/>
    </source>
</evidence>
<feature type="compositionally biased region" description="Low complexity" evidence="8">
    <location>
        <begin position="406"/>
        <end position="418"/>
    </location>
</feature>
<evidence type="ECO:0000256" key="4">
    <source>
        <dbReference type="ARBA" id="ARBA00023163"/>
    </source>
</evidence>
<dbReference type="GO" id="GO:0005634">
    <property type="term" value="C:nucleus"/>
    <property type="evidence" value="ECO:0007669"/>
    <property type="project" value="UniProtKB-SubCell"/>
</dbReference>
<dbReference type="InterPro" id="IPR003657">
    <property type="entry name" value="WRKY_dom"/>
</dbReference>
<dbReference type="SMART" id="SM00774">
    <property type="entry name" value="WRKY"/>
    <property type="match status" value="1"/>
</dbReference>
<dbReference type="GO" id="GO:0000976">
    <property type="term" value="F:transcription cis-regulatory region binding"/>
    <property type="evidence" value="ECO:0007669"/>
    <property type="project" value="TreeGrafter"/>
</dbReference>
<keyword evidence="2" id="KW-0805">Transcription regulation</keyword>
<keyword evidence="5" id="KW-0539">Nucleus</keyword>
<evidence type="ECO:0000313" key="10">
    <source>
        <dbReference type="EMBL" id="QFI57422.1"/>
    </source>
</evidence>
<feature type="compositionally biased region" description="Low complexity" evidence="8">
    <location>
        <begin position="29"/>
        <end position="51"/>
    </location>
</feature>
<keyword evidence="3" id="KW-0238">DNA-binding</keyword>
<feature type="domain" description="WRKY" evidence="9">
    <location>
        <begin position="270"/>
        <end position="336"/>
    </location>
</feature>
<dbReference type="Gene3D" id="2.20.25.80">
    <property type="entry name" value="WRKY domain"/>
    <property type="match status" value="1"/>
</dbReference>
<dbReference type="FunFam" id="2.20.25.80:FF:000005">
    <property type="entry name" value="probable WRKY transcription factor 14"/>
    <property type="match status" value="1"/>
</dbReference>
<reference evidence="10" key="1">
    <citation type="submission" date="2019-02" db="EMBL/GenBank/DDBJ databases">
        <authorList>
            <person name="Goyal P."/>
            <person name="Manzoor M.M."/>
            <person name="Vishwakarma R.A."/>
            <person name="Gupta S."/>
        </authorList>
    </citation>
    <scope>NUCLEOTIDE SEQUENCE</scope>
</reference>
<feature type="compositionally biased region" description="Low complexity" evidence="8">
    <location>
        <begin position="351"/>
        <end position="379"/>
    </location>
</feature>
<feature type="region of interest" description="Disordered" evidence="8">
    <location>
        <begin position="225"/>
        <end position="252"/>
    </location>
</feature>
<dbReference type="SUPFAM" id="SSF118290">
    <property type="entry name" value="WRKY DNA-binding domain"/>
    <property type="match status" value="1"/>
</dbReference>
<evidence type="ECO:0000256" key="7">
    <source>
        <dbReference type="ARBA" id="ARBA00060761"/>
    </source>
</evidence>
<protein>
    <submittedName>
        <fullName evidence="10">WRKY27</fullName>
    </submittedName>
</protein>
<dbReference type="InterPro" id="IPR044810">
    <property type="entry name" value="WRKY_plant"/>
</dbReference>
<feature type="compositionally biased region" description="Polar residues" evidence="8">
    <location>
        <begin position="335"/>
        <end position="350"/>
    </location>
</feature>
<dbReference type="PANTHER" id="PTHR32096:SF18">
    <property type="entry name" value="DISEASE RESISTANCE PROTEIN RRS1B-RELATED"/>
    <property type="match status" value="1"/>
</dbReference>
<feature type="compositionally biased region" description="Basic residues" evidence="8">
    <location>
        <begin position="61"/>
        <end position="70"/>
    </location>
</feature>
<dbReference type="GO" id="GO:0003700">
    <property type="term" value="F:DNA-binding transcription factor activity"/>
    <property type="evidence" value="ECO:0007669"/>
    <property type="project" value="InterPro"/>
</dbReference>
<dbReference type="EMBL" id="MK511265">
    <property type="protein sequence ID" value="QFI57422.1"/>
    <property type="molecule type" value="mRNA"/>
</dbReference>
<feature type="region of interest" description="Disordered" evidence="8">
    <location>
        <begin position="518"/>
        <end position="538"/>
    </location>
</feature>
<comment type="similarity">
    <text evidence="7">Belongs to the WRKY group II-e family.</text>
</comment>
<evidence type="ECO:0000256" key="2">
    <source>
        <dbReference type="ARBA" id="ARBA00023015"/>
    </source>
</evidence>